<gene>
    <name evidence="2" type="ORF">H9838_00195</name>
</gene>
<feature type="transmembrane region" description="Helical" evidence="1">
    <location>
        <begin position="79"/>
        <end position="100"/>
    </location>
</feature>
<evidence type="ECO:0000256" key="1">
    <source>
        <dbReference type="SAM" id="Phobius"/>
    </source>
</evidence>
<proteinExistence type="predicted"/>
<feature type="transmembrane region" description="Helical" evidence="1">
    <location>
        <begin position="112"/>
        <end position="134"/>
    </location>
</feature>
<name>A0A9D1YAW0_9FIRM</name>
<accession>A0A9D1YAW0</accession>
<reference evidence="2" key="2">
    <citation type="submission" date="2021-04" db="EMBL/GenBank/DDBJ databases">
        <authorList>
            <person name="Gilroy R."/>
        </authorList>
    </citation>
    <scope>NUCLEOTIDE SEQUENCE</scope>
    <source>
        <strain evidence="2">1282</strain>
    </source>
</reference>
<sequence length="148" mass="16193">MLNKTSLDERQLWLRGNVFKHGFVFLLAAMAAQGICKALGVTWAQGPGEQILILWGAVALCWWEFILRGIDPMGRSQKTFFFAMGLCGVFIVLMELASLAVGRGALVEEGQLTMTATLGLSGCLMASVLGVYLAKRAWDKGHPEEDEE</sequence>
<organism evidence="2 3">
    <name type="scientific">Candidatus Acutalibacter pullistercoris</name>
    <dbReference type="NCBI Taxonomy" id="2838418"/>
    <lineage>
        <taxon>Bacteria</taxon>
        <taxon>Bacillati</taxon>
        <taxon>Bacillota</taxon>
        <taxon>Clostridia</taxon>
        <taxon>Eubacteriales</taxon>
        <taxon>Acutalibacteraceae</taxon>
        <taxon>Acutalibacter</taxon>
    </lineage>
</organism>
<comment type="caution">
    <text evidence="2">The sequence shown here is derived from an EMBL/GenBank/DDBJ whole genome shotgun (WGS) entry which is preliminary data.</text>
</comment>
<dbReference type="Proteomes" id="UP000823915">
    <property type="component" value="Unassembled WGS sequence"/>
</dbReference>
<evidence type="ECO:0000313" key="2">
    <source>
        <dbReference type="EMBL" id="HIY25577.1"/>
    </source>
</evidence>
<keyword evidence="1" id="KW-1133">Transmembrane helix</keyword>
<keyword evidence="1" id="KW-0812">Transmembrane</keyword>
<feature type="transmembrane region" description="Helical" evidence="1">
    <location>
        <begin position="50"/>
        <end position="67"/>
    </location>
</feature>
<protein>
    <submittedName>
        <fullName evidence="2">Uncharacterized protein</fullName>
    </submittedName>
</protein>
<reference evidence="2" key="1">
    <citation type="journal article" date="2021" name="PeerJ">
        <title>Extensive microbial diversity within the chicken gut microbiome revealed by metagenomics and culture.</title>
        <authorList>
            <person name="Gilroy R."/>
            <person name="Ravi A."/>
            <person name="Getino M."/>
            <person name="Pursley I."/>
            <person name="Horton D.L."/>
            <person name="Alikhan N.F."/>
            <person name="Baker D."/>
            <person name="Gharbi K."/>
            <person name="Hall N."/>
            <person name="Watson M."/>
            <person name="Adriaenssens E.M."/>
            <person name="Foster-Nyarko E."/>
            <person name="Jarju S."/>
            <person name="Secka A."/>
            <person name="Antonio M."/>
            <person name="Oren A."/>
            <person name="Chaudhuri R.R."/>
            <person name="La Ragione R."/>
            <person name="Hildebrand F."/>
            <person name="Pallen M.J."/>
        </authorList>
    </citation>
    <scope>NUCLEOTIDE SEQUENCE</scope>
    <source>
        <strain evidence="2">1282</strain>
    </source>
</reference>
<dbReference type="EMBL" id="DXDU01000005">
    <property type="protein sequence ID" value="HIY25577.1"/>
    <property type="molecule type" value="Genomic_DNA"/>
</dbReference>
<feature type="transmembrane region" description="Helical" evidence="1">
    <location>
        <begin position="21"/>
        <end position="44"/>
    </location>
</feature>
<keyword evidence="1" id="KW-0472">Membrane</keyword>
<dbReference type="AlphaFoldDB" id="A0A9D1YAW0"/>
<evidence type="ECO:0000313" key="3">
    <source>
        <dbReference type="Proteomes" id="UP000823915"/>
    </source>
</evidence>